<feature type="active site" evidence="3">
    <location>
        <position position="112"/>
    </location>
</feature>
<keyword evidence="5" id="KW-1185">Reference proteome</keyword>
<dbReference type="Pfam" id="PF21291">
    <property type="entry name" value="CYNS_N"/>
    <property type="match status" value="1"/>
</dbReference>
<dbReference type="NCBIfam" id="TIGR00673">
    <property type="entry name" value="cynS"/>
    <property type="match status" value="1"/>
</dbReference>
<evidence type="ECO:0000256" key="2">
    <source>
        <dbReference type="ARBA" id="ARBA00023239"/>
    </source>
</evidence>
<dbReference type="PANTHER" id="PTHR34186">
    <property type="entry name" value="CYANATE HYDRATASE"/>
    <property type="match status" value="1"/>
</dbReference>
<dbReference type="InterPro" id="IPR036581">
    <property type="entry name" value="Cyanate_lyase_C_sf"/>
</dbReference>
<dbReference type="EC" id="4.2.1.104" evidence="3"/>
<feature type="domain" description="Cyanate lyase C-terminal" evidence="4">
    <location>
        <begin position="99"/>
        <end position="171"/>
    </location>
</feature>
<dbReference type="PRINTS" id="PR01693">
    <property type="entry name" value="CYANASE"/>
</dbReference>
<dbReference type="InterPro" id="IPR003712">
    <property type="entry name" value="Cyanate_lyase_C"/>
</dbReference>
<dbReference type="GO" id="GO:0008824">
    <property type="term" value="F:cyanate hydratase activity"/>
    <property type="evidence" value="ECO:0007669"/>
    <property type="project" value="UniProtKB-UniRule"/>
</dbReference>
<evidence type="ECO:0000259" key="4">
    <source>
        <dbReference type="SMART" id="SM01116"/>
    </source>
</evidence>
<proteinExistence type="inferred from homology"/>
<sequence length="171" mass="19960">MLESDLPDDGFLHSPKFFKSREDVTEYLKLFITYNHILWKDMYERCSKEFYNSKDISKEWFIAACLGQFAMPEDVAKAVVNHFGLPHSAYAWLTIPPIRATKDISQDPLVYRLSEIIKVYGETVKEIIHEDFGDGIMSAIDFNMNVEKEIVDNVERVKLVFSGKYLPYKKF</sequence>
<comment type="similarity">
    <text evidence="3">Belongs to the cyanase family.</text>
</comment>
<dbReference type="Gene3D" id="1.10.260.40">
    <property type="entry name" value="lambda repressor-like DNA-binding domains"/>
    <property type="match status" value="1"/>
</dbReference>
<feature type="active site" evidence="3">
    <location>
        <position position="115"/>
    </location>
</feature>
<feature type="active site" evidence="3">
    <location>
        <position position="138"/>
    </location>
</feature>
<dbReference type="SUPFAM" id="SSF55234">
    <property type="entry name" value="Cyanase C-terminal domain"/>
    <property type="match status" value="1"/>
</dbReference>
<dbReference type="SUPFAM" id="SSF47413">
    <property type="entry name" value="lambda repressor-like DNA-binding domains"/>
    <property type="match status" value="1"/>
</dbReference>
<dbReference type="WBParaSite" id="SSTP_0000138800.1">
    <property type="protein sequence ID" value="SSTP_0000138800.1"/>
    <property type="gene ID" value="SSTP_0000138800"/>
</dbReference>
<dbReference type="PANTHER" id="PTHR34186:SF2">
    <property type="entry name" value="CYANATE HYDRATASE"/>
    <property type="match status" value="1"/>
</dbReference>
<dbReference type="InterPro" id="IPR008076">
    <property type="entry name" value="Cyanase"/>
</dbReference>
<dbReference type="Gene3D" id="3.30.1160.10">
    <property type="entry name" value="Cyanate lyase, C-terminal domain"/>
    <property type="match status" value="1"/>
</dbReference>
<comment type="function">
    <text evidence="1 3">Catalyzes the reaction of cyanate with bicarbonate to produce ammonia and carbon dioxide.</text>
</comment>
<dbReference type="GO" id="GO:0003677">
    <property type="term" value="F:DNA binding"/>
    <property type="evidence" value="ECO:0007669"/>
    <property type="project" value="InterPro"/>
</dbReference>
<dbReference type="InterPro" id="IPR010982">
    <property type="entry name" value="Lambda_DNA-bd_dom_sf"/>
</dbReference>
<evidence type="ECO:0000313" key="6">
    <source>
        <dbReference type="WBParaSite" id="SSTP_0000138800.1"/>
    </source>
</evidence>
<dbReference type="SMART" id="SM01116">
    <property type="entry name" value="Cyanate_lyase"/>
    <property type="match status" value="1"/>
</dbReference>
<organism evidence="6">
    <name type="scientific">Strongyloides stercoralis</name>
    <name type="common">Threadworm</name>
    <dbReference type="NCBI Taxonomy" id="6248"/>
    <lineage>
        <taxon>Eukaryota</taxon>
        <taxon>Metazoa</taxon>
        <taxon>Ecdysozoa</taxon>
        <taxon>Nematoda</taxon>
        <taxon>Chromadorea</taxon>
        <taxon>Rhabditida</taxon>
        <taxon>Tylenchina</taxon>
        <taxon>Panagrolaimomorpha</taxon>
        <taxon>Strongyloidoidea</taxon>
        <taxon>Strongyloididae</taxon>
        <taxon>Strongyloides</taxon>
    </lineage>
</organism>
<dbReference type="STRING" id="6248.A0A0K0DVX2"/>
<dbReference type="GO" id="GO:0005634">
    <property type="term" value="C:nucleus"/>
    <property type="evidence" value="ECO:0007669"/>
    <property type="project" value="UniProtKB-ARBA"/>
</dbReference>
<protein>
    <recommendedName>
        <fullName evidence="3">Cyanate hydratase</fullName>
        <shortName evidence="3">Cyanase</shortName>
        <ecNumber evidence="3">4.2.1.104</ecNumber>
    </recommendedName>
    <alternativeName>
        <fullName evidence="3">Cyanate hydrolase</fullName>
    </alternativeName>
    <alternativeName>
        <fullName evidence="3">Cyanate lyase</fullName>
    </alternativeName>
</protein>
<dbReference type="HAMAP" id="MF_00535">
    <property type="entry name" value="Cyanate_hydrat"/>
    <property type="match status" value="1"/>
</dbReference>
<accession>A0A0K0DVX2</accession>
<comment type="catalytic activity">
    <reaction evidence="3">
        <text>cyanate + hydrogencarbonate + 3 H(+) = NH4(+) + 2 CO2</text>
        <dbReference type="Rhea" id="RHEA:11120"/>
        <dbReference type="ChEBI" id="CHEBI:15378"/>
        <dbReference type="ChEBI" id="CHEBI:16526"/>
        <dbReference type="ChEBI" id="CHEBI:17544"/>
        <dbReference type="ChEBI" id="CHEBI:28938"/>
        <dbReference type="ChEBI" id="CHEBI:29195"/>
        <dbReference type="EC" id="4.2.1.104"/>
    </reaction>
</comment>
<dbReference type="Pfam" id="PF02560">
    <property type="entry name" value="Cyanate_lyase"/>
    <property type="match status" value="1"/>
</dbReference>
<dbReference type="Proteomes" id="UP000035681">
    <property type="component" value="Unplaced"/>
</dbReference>
<dbReference type="InterPro" id="IPR048564">
    <property type="entry name" value="CYNS_N"/>
</dbReference>
<dbReference type="WBParaSite" id="TCONS_00006098.p1">
    <property type="protein sequence ID" value="TCONS_00006098.p1"/>
    <property type="gene ID" value="XLOC_004279"/>
</dbReference>
<keyword evidence="2 3" id="KW-0456">Lyase</keyword>
<name>A0A0K0DVX2_STRER</name>
<evidence type="ECO:0000256" key="3">
    <source>
        <dbReference type="HAMAP-Rule" id="MF_03139"/>
    </source>
</evidence>
<evidence type="ECO:0000256" key="1">
    <source>
        <dbReference type="ARBA" id="ARBA00003561"/>
    </source>
</evidence>
<dbReference type="AlphaFoldDB" id="A0A0K0DVX2"/>
<evidence type="ECO:0000313" key="5">
    <source>
        <dbReference type="Proteomes" id="UP000035681"/>
    </source>
</evidence>
<reference evidence="6" key="1">
    <citation type="submission" date="2015-08" db="UniProtKB">
        <authorList>
            <consortium name="WormBaseParasite"/>
        </authorList>
    </citation>
    <scope>IDENTIFICATION</scope>
</reference>